<dbReference type="InterPro" id="IPR046338">
    <property type="entry name" value="GAIN_dom_sf"/>
</dbReference>
<dbReference type="GO" id="GO:0005886">
    <property type="term" value="C:plasma membrane"/>
    <property type="evidence" value="ECO:0007669"/>
    <property type="project" value="TreeGrafter"/>
</dbReference>
<gene>
    <name evidence="9" type="ORF">PLBR_LOCUS1553</name>
</gene>
<dbReference type="SMART" id="SM00303">
    <property type="entry name" value="GPS"/>
    <property type="match status" value="1"/>
</dbReference>
<keyword evidence="2 7" id="KW-0812">Transmembrane</keyword>
<name>A0A3P3Y2B1_PLABS</name>
<dbReference type="InterPro" id="IPR057244">
    <property type="entry name" value="GAIN_B"/>
</dbReference>
<feature type="domain" description="GAIN-B" evidence="8">
    <location>
        <begin position="332"/>
        <end position="499"/>
    </location>
</feature>
<evidence type="ECO:0000259" key="8">
    <source>
        <dbReference type="PROSITE" id="PS50221"/>
    </source>
</evidence>
<feature type="transmembrane region" description="Helical" evidence="7">
    <location>
        <begin position="525"/>
        <end position="549"/>
    </location>
</feature>
<sequence>MRRCPTWSCSGGINLNSPSVLSSGSPQNSFAIQLNANVLTPGSLYNCSFSVHVGARSAFSSVLLAPAPLPSGGSLIVPSYGYELTLFNLTTLGWHATSATLCYRFSFSLNATELPVNGGLCSTSPTQMTMLPQGLPALGYNITVFVHAVDLSSGVQSLPVSAITRCIPRAQALSATQTLSIVSQALQGSTSAQTVGILQSGAVALNALSNSSSSIQQVRSQLVDALINTFNATATTTTSSLNSQAAVLQLLLAKPTQVSSSTGVSALNFMVTLMNVSSTTSALSADGQVAIANSVSSVIDILSSPATSPNVTASTSDRVIKLVDMLGASQLQSLSPGQPAATIDTPNFRTAAWKVDLATNALSQTCHGTCVHLPNTLPLFTDQLAVVGIQQAVWATNPRIVPVPRPSSKVTSVNVATTSSDGVVTPATIANLTDPILITIQLDGGRASNGTVACNSFNTARNVWTSSGCTVNRTTPSAVTCACTHLTDFAIVTAAPAPAPAPAPPTPAPLAGIMSAVESTAVSDVLHPIIITAFACVVIMAAVNIAGLPAGITKRPARMPLYVVSALSAFLCAIRIVQTAFVIVGVSSALADVVAEILGVLIAFAMFTIKFLAVIAACHMSPTLTQDALRLTRRIRQVVVAIDAALGIVTVAALLYWFLSPVLPREWASWSSFALSKSVLFTSGVTMLACGVFLALAGRLLAVFAFTRLTGLTGSQASNAKVAQVMFTYATASSALLVGKDIVLVVCTVFDVPLAATPVYLIVVALDVVLAGLACSFAAKLIQIGHAAAEPAKQQADKRQSFGIPEREVSKPAAAPKDDRATKKLHDERYKLMTMFGLPAPTSPMPAIVVQPVAPAAVQQDPLDGLPASFLDAAASETILASVWEYVTSFVRLPKPTRVLPQAPQRSFDQIAISMTSNDSVGPGPPESNVYDAQGAPARFEEAVQLVQVIVDRVKVHADWAQSPAPEKQRVTRTVAETVIRDITAAAPYDQSPKLVVDGRLTSRIDALLTGLKQDECEPKQVHVIATNS</sequence>
<feature type="transmembrane region" description="Helical" evidence="7">
    <location>
        <begin position="561"/>
        <end position="591"/>
    </location>
</feature>
<feature type="compositionally biased region" description="Basic and acidic residues" evidence="6">
    <location>
        <begin position="795"/>
        <end position="821"/>
    </location>
</feature>
<evidence type="ECO:0000313" key="10">
    <source>
        <dbReference type="Proteomes" id="UP000290189"/>
    </source>
</evidence>
<accession>A0A3P3Y2B1</accession>
<evidence type="ECO:0000256" key="4">
    <source>
        <dbReference type="ARBA" id="ARBA00023136"/>
    </source>
</evidence>
<evidence type="ECO:0000256" key="7">
    <source>
        <dbReference type="SAM" id="Phobius"/>
    </source>
</evidence>
<dbReference type="EMBL" id="OVEO01000002">
    <property type="protein sequence ID" value="SPQ94338.1"/>
    <property type="molecule type" value="Genomic_DNA"/>
</dbReference>
<dbReference type="PANTHER" id="PTHR12011">
    <property type="entry name" value="ADHESION G-PROTEIN COUPLED RECEPTOR"/>
    <property type="match status" value="1"/>
</dbReference>
<proteinExistence type="predicted"/>
<geneLocation type="mitochondrion" evidence="9"/>
<dbReference type="PANTHER" id="PTHR12011:SF471">
    <property type="entry name" value="G-PROTEIN COUPLED RECEPTORS FAMILY 2 PROFILE 2 DOMAIN-CONTAINING PROTEIN"/>
    <property type="match status" value="1"/>
</dbReference>
<keyword evidence="5" id="KW-1015">Disulfide bond</keyword>
<feature type="region of interest" description="Disordered" evidence="6">
    <location>
        <begin position="794"/>
        <end position="821"/>
    </location>
</feature>
<reference evidence="9 10" key="1">
    <citation type="submission" date="2018-03" db="EMBL/GenBank/DDBJ databases">
        <authorList>
            <person name="Fogelqvist J."/>
        </authorList>
    </citation>
    <scope>NUCLEOTIDE SEQUENCE [LARGE SCALE GENOMIC DNA]</scope>
</reference>
<organism evidence="9 10">
    <name type="scientific">Plasmodiophora brassicae</name>
    <name type="common">Clubroot disease agent</name>
    <dbReference type="NCBI Taxonomy" id="37360"/>
    <lineage>
        <taxon>Eukaryota</taxon>
        <taxon>Sar</taxon>
        <taxon>Rhizaria</taxon>
        <taxon>Endomyxa</taxon>
        <taxon>Phytomyxea</taxon>
        <taxon>Plasmodiophorida</taxon>
        <taxon>Plasmodiophoridae</taxon>
        <taxon>Plasmodiophora</taxon>
    </lineage>
</organism>
<dbReference type="AlphaFoldDB" id="A0A3P3Y2B1"/>
<keyword evidence="9" id="KW-0496">Mitochondrion</keyword>
<keyword evidence="3 7" id="KW-1133">Transmembrane helix</keyword>
<evidence type="ECO:0000256" key="1">
    <source>
        <dbReference type="ARBA" id="ARBA00004370"/>
    </source>
</evidence>
<protein>
    <recommendedName>
        <fullName evidence="8">GAIN-B domain-containing protein</fullName>
    </recommendedName>
</protein>
<dbReference type="GO" id="GO:0004930">
    <property type="term" value="F:G protein-coupled receptor activity"/>
    <property type="evidence" value="ECO:0007669"/>
    <property type="project" value="TreeGrafter"/>
</dbReference>
<comment type="subcellular location">
    <subcellularLocation>
        <location evidence="1">Membrane</location>
    </subcellularLocation>
</comment>
<evidence type="ECO:0000256" key="6">
    <source>
        <dbReference type="SAM" id="MobiDB-lite"/>
    </source>
</evidence>
<evidence type="ECO:0000313" key="9">
    <source>
        <dbReference type="EMBL" id="SPQ94338.1"/>
    </source>
</evidence>
<keyword evidence="4 7" id="KW-0472">Membrane</keyword>
<evidence type="ECO:0000256" key="2">
    <source>
        <dbReference type="ARBA" id="ARBA00022692"/>
    </source>
</evidence>
<dbReference type="GO" id="GO:0007189">
    <property type="term" value="P:adenylate cyclase-activating G protein-coupled receptor signaling pathway"/>
    <property type="evidence" value="ECO:0007669"/>
    <property type="project" value="TreeGrafter"/>
</dbReference>
<feature type="transmembrane region" description="Helical" evidence="7">
    <location>
        <begin position="638"/>
        <end position="659"/>
    </location>
</feature>
<dbReference type="Pfam" id="PF01825">
    <property type="entry name" value="GPS"/>
    <property type="match status" value="1"/>
</dbReference>
<feature type="transmembrane region" description="Helical" evidence="7">
    <location>
        <begin position="679"/>
        <end position="706"/>
    </location>
</feature>
<dbReference type="Proteomes" id="UP000290189">
    <property type="component" value="Unassembled WGS sequence"/>
</dbReference>
<dbReference type="InterPro" id="IPR000203">
    <property type="entry name" value="GPS"/>
</dbReference>
<dbReference type="Gene3D" id="2.60.220.50">
    <property type="match status" value="1"/>
</dbReference>
<evidence type="ECO:0000256" key="5">
    <source>
        <dbReference type="ARBA" id="ARBA00023157"/>
    </source>
</evidence>
<feature type="transmembrane region" description="Helical" evidence="7">
    <location>
        <begin position="597"/>
        <end position="618"/>
    </location>
</feature>
<evidence type="ECO:0000256" key="3">
    <source>
        <dbReference type="ARBA" id="ARBA00022989"/>
    </source>
</evidence>
<dbReference type="PROSITE" id="PS50221">
    <property type="entry name" value="GAIN_B"/>
    <property type="match status" value="1"/>
</dbReference>